<evidence type="ECO:0000256" key="1">
    <source>
        <dbReference type="SAM" id="Phobius"/>
    </source>
</evidence>
<evidence type="ECO:0000313" key="2">
    <source>
        <dbReference type="EMBL" id="MCP0887050.1"/>
    </source>
</evidence>
<dbReference type="EMBL" id="JAIULA010000011">
    <property type="protein sequence ID" value="MCP0887050.1"/>
    <property type="molecule type" value="Genomic_DNA"/>
</dbReference>
<evidence type="ECO:0000313" key="3">
    <source>
        <dbReference type="Proteomes" id="UP001139006"/>
    </source>
</evidence>
<feature type="transmembrane region" description="Helical" evidence="1">
    <location>
        <begin position="251"/>
        <end position="272"/>
    </location>
</feature>
<keyword evidence="3" id="KW-1185">Reference proteome</keyword>
<reference evidence="2 3" key="1">
    <citation type="journal article" date="2023" name="Int. J. Syst. Evol. Microbiol.">
        <title>Ligilactobacillus ubinensis sp. nov., a novel species isolated from the wild ferment of a durian fruit (Durio zibethinus).</title>
        <authorList>
            <person name="Heng Y.C."/>
            <person name="Menon N."/>
            <person name="Chen B."/>
            <person name="Loo B.Z.L."/>
            <person name="Wong G.W.J."/>
            <person name="Lim A.C.H."/>
            <person name="Silvaraju S."/>
            <person name="Kittelmann S."/>
        </authorList>
    </citation>
    <scope>NUCLEOTIDE SEQUENCE [LARGE SCALE GENOMIC DNA]</scope>
    <source>
        <strain evidence="2 3">WILCCON 0076</strain>
    </source>
</reference>
<dbReference type="Pfam" id="PF05857">
    <property type="entry name" value="TraX"/>
    <property type="match status" value="1"/>
</dbReference>
<keyword evidence="1" id="KW-0812">Transmembrane</keyword>
<name>A0A9X2FKP2_9LACO</name>
<dbReference type="InterPro" id="IPR008875">
    <property type="entry name" value="TraX"/>
</dbReference>
<accession>A0A9X2FKP2</accession>
<feature type="transmembrane region" description="Helical" evidence="1">
    <location>
        <begin position="197"/>
        <end position="215"/>
    </location>
</feature>
<comment type="caution">
    <text evidence="2">The sequence shown here is derived from an EMBL/GenBank/DDBJ whole genome shotgun (WGS) entry which is preliminary data.</text>
</comment>
<keyword evidence="1" id="KW-0472">Membrane</keyword>
<sequence length="273" mass="31150">MTAFLDKHKKMTTFDLKVIGLILMVLDHVHEIFSGAGVPFWFDWFGRPVATIFFFVSVEGFTHTRNKKKYLWRLLIGFWIMGIGDAIIQQFFSVSNVSLMNNIFADLFIGVSAMYGIEKVKTAFSKHSFKDGLIGTILLVSPILMSIYIQYALQVPGIIQISGLAAGFIYPATVTAENSFFCYLAVFLYLAKDNRMLQCIFIAITAFLYTGYTSGNQFNNLFTVNTQWMMILAIIPIIFYNGQRGRSMKSFFYVFYPGHIWFLYILASLLGIK</sequence>
<organism evidence="2 3">
    <name type="scientific">Ligilactobacillus ubinensis</name>
    <dbReference type="NCBI Taxonomy" id="2876789"/>
    <lineage>
        <taxon>Bacteria</taxon>
        <taxon>Bacillati</taxon>
        <taxon>Bacillota</taxon>
        <taxon>Bacilli</taxon>
        <taxon>Lactobacillales</taxon>
        <taxon>Lactobacillaceae</taxon>
        <taxon>Ligilactobacillus</taxon>
    </lineage>
</organism>
<dbReference type="Proteomes" id="UP001139006">
    <property type="component" value="Unassembled WGS sequence"/>
</dbReference>
<feature type="transmembrane region" description="Helical" evidence="1">
    <location>
        <begin position="70"/>
        <end position="92"/>
    </location>
</feature>
<gene>
    <name evidence="2" type="ORF">LB941_06840</name>
</gene>
<protein>
    <submittedName>
        <fullName evidence="2">Conjugal transfer protein TraX</fullName>
    </submittedName>
</protein>
<feature type="transmembrane region" description="Helical" evidence="1">
    <location>
        <begin position="129"/>
        <end position="149"/>
    </location>
</feature>
<feature type="transmembrane region" description="Helical" evidence="1">
    <location>
        <begin position="169"/>
        <end position="190"/>
    </location>
</feature>
<dbReference type="RefSeq" id="WP_253360581.1">
    <property type="nucleotide sequence ID" value="NZ_JAIULA010000011.1"/>
</dbReference>
<keyword evidence="1" id="KW-1133">Transmembrane helix</keyword>
<feature type="transmembrane region" description="Helical" evidence="1">
    <location>
        <begin position="98"/>
        <end position="117"/>
    </location>
</feature>
<proteinExistence type="predicted"/>
<feature type="transmembrane region" description="Helical" evidence="1">
    <location>
        <begin position="221"/>
        <end position="239"/>
    </location>
</feature>
<dbReference type="AlphaFoldDB" id="A0A9X2FKP2"/>